<dbReference type="InterPro" id="IPR003656">
    <property type="entry name" value="Znf_BED"/>
</dbReference>
<dbReference type="InterPro" id="IPR007021">
    <property type="entry name" value="DUF659"/>
</dbReference>
<keyword evidence="4" id="KW-0862">Zinc</keyword>
<evidence type="ECO:0000256" key="1">
    <source>
        <dbReference type="ARBA" id="ARBA00004123"/>
    </source>
</evidence>
<dbReference type="GO" id="GO:0003677">
    <property type="term" value="F:DNA binding"/>
    <property type="evidence" value="ECO:0007669"/>
    <property type="project" value="UniProtKB-KW"/>
</dbReference>
<evidence type="ECO:0000256" key="8">
    <source>
        <dbReference type="SAM" id="MobiDB-lite"/>
    </source>
</evidence>
<comment type="caution">
    <text evidence="10">The sequence shown here is derived from an EMBL/GenBank/DDBJ whole genome shotgun (WGS) entry which is preliminary data.</text>
</comment>
<evidence type="ECO:0000256" key="6">
    <source>
        <dbReference type="ARBA" id="ARBA00023242"/>
    </source>
</evidence>
<feature type="domain" description="BED-type" evidence="9">
    <location>
        <begin position="163"/>
        <end position="220"/>
    </location>
</feature>
<dbReference type="Pfam" id="PF05699">
    <property type="entry name" value="Dimer_Tnp_hAT"/>
    <property type="match status" value="1"/>
</dbReference>
<evidence type="ECO:0000313" key="10">
    <source>
        <dbReference type="EMBL" id="KAG9445278.1"/>
    </source>
</evidence>
<keyword evidence="2" id="KW-0479">Metal-binding</keyword>
<dbReference type="GO" id="GO:0008270">
    <property type="term" value="F:zinc ion binding"/>
    <property type="evidence" value="ECO:0007669"/>
    <property type="project" value="UniProtKB-KW"/>
</dbReference>
<keyword evidence="5" id="KW-0238">DNA-binding</keyword>
<proteinExistence type="predicted"/>
<dbReference type="PANTHER" id="PTHR32166:SF116">
    <property type="entry name" value="BINDING PROTEIN, PUTATIVE-RELATED"/>
    <property type="match status" value="1"/>
</dbReference>
<dbReference type="Pfam" id="PF02892">
    <property type="entry name" value="zf-BED"/>
    <property type="match status" value="1"/>
</dbReference>
<dbReference type="GO" id="GO:0046983">
    <property type="term" value="F:protein dimerization activity"/>
    <property type="evidence" value="ECO:0007669"/>
    <property type="project" value="InterPro"/>
</dbReference>
<dbReference type="GO" id="GO:0005634">
    <property type="term" value="C:nucleus"/>
    <property type="evidence" value="ECO:0007669"/>
    <property type="project" value="UniProtKB-SubCell"/>
</dbReference>
<evidence type="ECO:0000256" key="4">
    <source>
        <dbReference type="ARBA" id="ARBA00022833"/>
    </source>
</evidence>
<protein>
    <recommendedName>
        <fullName evidence="9">BED-type domain-containing protein</fullName>
    </recommendedName>
</protein>
<keyword evidence="6" id="KW-0539">Nucleus</keyword>
<accession>A0AAV7EDF6</accession>
<sequence>MPREPDIGWQHGKMIGGHRHHVQCNYCHRTMIGGVTRFKKHLASKKGEIKGCDAVPKEVRDIIRKHLAAAKTRKRSTKKDTNVGTDVLNASISDKDTESDESGREIAAGRLESLQTVHEGESPFQVTNESKEDHQLFLPGTREFFDAVSIVPSKDDQGLAPPRATDLGWAHGMMVNGDRQKIKCRYCQKVILGGGISRLKQHLAGERGNIAPCEKVPEDVKAQMHQHLGFKILERLQKQKESEALDSPSQEGREEENSDMVHKFVSPTLTHIRGGKKRAKRTEEEISTRRRRKMLTIAATPVGQSYSHIAFAPQESINQADVAVAKFVYDVGLPLGMVNSLYFQPMVDAICAVGPGYKVPSYHALRGKLLKKIVHETRDLAQEMRKSWETTGCSVIADRWMNKNDQIVVHFLVYCPKGTLFLKSVDASEISSNPESLMVVFDSIVQDVGPKNVVNFVTDCSPSFKTAGKLLMSKYKTFFWSGCASHCVELMLENIAQMDEVKETILKSKGMCQIIYNHPFILNLLRKATGGRDLIQPAISKFATDFLSLQTITSLKEPLHQMFTSDAWVQSPLSKHFLGVELTRMVLDQQFWSSCEDVLKVTKPLTSVLHIANCEERPSMGYIYEAMDNVKGDVKVAFSGKASDYSPYLKIIEGICEEQLHSPLHAAAYYLNPSIFYSPGFSTNKVIQKGLLDCIETLEPNLIAQDMITRQIAFYEDAVGDFSRPVALRGRGSLSPATWWSLYASDYPDLQRFAIRILSQTCSTTRCKKDLNILEQINPKLKNRLESERLNDLLYVHYNLSLQQRQMTTSGTRILATATDPLCSEGINATAADWIEDPGVLIGDRLGWMDVVLPGDTVETTDKKRCRDSEADVIANSLTSGFQNNMYDHCVVSF</sequence>
<evidence type="ECO:0000313" key="11">
    <source>
        <dbReference type="Proteomes" id="UP000825729"/>
    </source>
</evidence>
<organism evidence="10 11">
    <name type="scientific">Aristolochia fimbriata</name>
    <name type="common">White veined hardy Dutchman's pipe vine</name>
    <dbReference type="NCBI Taxonomy" id="158543"/>
    <lineage>
        <taxon>Eukaryota</taxon>
        <taxon>Viridiplantae</taxon>
        <taxon>Streptophyta</taxon>
        <taxon>Embryophyta</taxon>
        <taxon>Tracheophyta</taxon>
        <taxon>Spermatophyta</taxon>
        <taxon>Magnoliopsida</taxon>
        <taxon>Magnoliidae</taxon>
        <taxon>Piperales</taxon>
        <taxon>Aristolochiaceae</taxon>
        <taxon>Aristolochia</taxon>
    </lineage>
</organism>
<dbReference type="PANTHER" id="PTHR32166">
    <property type="entry name" value="OSJNBA0013A04.12 PROTEIN"/>
    <property type="match status" value="1"/>
</dbReference>
<dbReference type="PROSITE" id="PS50808">
    <property type="entry name" value="ZF_BED"/>
    <property type="match status" value="2"/>
</dbReference>
<evidence type="ECO:0000256" key="7">
    <source>
        <dbReference type="PROSITE-ProRule" id="PRU00027"/>
    </source>
</evidence>
<name>A0AAV7EDF6_ARIFI</name>
<comment type="subcellular location">
    <subcellularLocation>
        <location evidence="1">Nucleus</location>
    </subcellularLocation>
</comment>
<keyword evidence="3 7" id="KW-0863">Zinc-finger</keyword>
<evidence type="ECO:0000256" key="5">
    <source>
        <dbReference type="ARBA" id="ARBA00023125"/>
    </source>
</evidence>
<keyword evidence="11" id="KW-1185">Reference proteome</keyword>
<evidence type="ECO:0000256" key="2">
    <source>
        <dbReference type="ARBA" id="ARBA00022723"/>
    </source>
</evidence>
<evidence type="ECO:0000256" key="3">
    <source>
        <dbReference type="ARBA" id="ARBA00022771"/>
    </source>
</evidence>
<dbReference type="InterPro" id="IPR008906">
    <property type="entry name" value="HATC_C_dom"/>
</dbReference>
<feature type="domain" description="BED-type" evidence="9">
    <location>
        <begin position="3"/>
        <end position="59"/>
    </location>
</feature>
<gene>
    <name evidence="10" type="ORF">H6P81_016618</name>
</gene>
<dbReference type="SUPFAM" id="SSF53098">
    <property type="entry name" value="Ribonuclease H-like"/>
    <property type="match status" value="1"/>
</dbReference>
<dbReference type="Proteomes" id="UP000825729">
    <property type="component" value="Unassembled WGS sequence"/>
</dbReference>
<dbReference type="AlphaFoldDB" id="A0AAV7EDF6"/>
<evidence type="ECO:0000259" key="9">
    <source>
        <dbReference type="PROSITE" id="PS50808"/>
    </source>
</evidence>
<reference evidence="10 11" key="1">
    <citation type="submission" date="2021-07" db="EMBL/GenBank/DDBJ databases">
        <title>The Aristolochia fimbriata genome: insights into angiosperm evolution, floral development and chemical biosynthesis.</title>
        <authorList>
            <person name="Jiao Y."/>
        </authorList>
    </citation>
    <scope>NUCLEOTIDE SEQUENCE [LARGE SCALE GENOMIC DNA]</scope>
    <source>
        <strain evidence="10">IBCAS-2021</strain>
        <tissue evidence="10">Leaf</tissue>
    </source>
</reference>
<dbReference type="InterPro" id="IPR012337">
    <property type="entry name" value="RNaseH-like_sf"/>
</dbReference>
<dbReference type="EMBL" id="JAINDJ010000006">
    <property type="protein sequence ID" value="KAG9445278.1"/>
    <property type="molecule type" value="Genomic_DNA"/>
</dbReference>
<dbReference type="Pfam" id="PF04937">
    <property type="entry name" value="DUF659"/>
    <property type="match status" value="1"/>
</dbReference>
<feature type="region of interest" description="Disordered" evidence="8">
    <location>
        <begin position="240"/>
        <end position="261"/>
    </location>
</feature>